<dbReference type="Gene3D" id="3.40.640.10">
    <property type="entry name" value="Type I PLP-dependent aspartate aminotransferase-like (Major domain)"/>
    <property type="match status" value="1"/>
</dbReference>
<evidence type="ECO:0000256" key="10">
    <source>
        <dbReference type="SAM" id="MobiDB-lite"/>
    </source>
</evidence>
<dbReference type="UniPathway" id="UPA00098">
    <property type="reaction ID" value="UER00358"/>
</dbReference>
<dbReference type="Proteomes" id="UP000186583">
    <property type="component" value="Unassembled WGS sequence"/>
</dbReference>
<evidence type="ECO:0000256" key="7">
    <source>
        <dbReference type="ARBA" id="ARBA00022898"/>
    </source>
</evidence>
<keyword evidence="5 9" id="KW-0032">Aminotransferase</keyword>
<dbReference type="Pfam" id="PF00202">
    <property type="entry name" value="Aminotran_3"/>
    <property type="match status" value="1"/>
</dbReference>
<keyword evidence="7 8" id="KW-0663">Pyridoxal phosphate</keyword>
<name>A0A1Q8S2E5_9PEZI</name>
<evidence type="ECO:0000256" key="8">
    <source>
        <dbReference type="RuleBase" id="RU003560"/>
    </source>
</evidence>
<dbReference type="InterPro" id="IPR049704">
    <property type="entry name" value="Aminotrans_3_PPA_site"/>
</dbReference>
<dbReference type="GO" id="GO:0019544">
    <property type="term" value="P:L-arginine catabolic process to L-glutamate"/>
    <property type="evidence" value="ECO:0007669"/>
    <property type="project" value="TreeGrafter"/>
</dbReference>
<comment type="caution">
    <text evidence="11">The sequence shown here is derived from an EMBL/GenBank/DDBJ whole genome shotgun (WGS) entry which is preliminary data.</text>
</comment>
<organism evidence="11 12">
    <name type="scientific">Colletotrichum chlorophyti</name>
    <dbReference type="NCBI Taxonomy" id="708187"/>
    <lineage>
        <taxon>Eukaryota</taxon>
        <taxon>Fungi</taxon>
        <taxon>Dikarya</taxon>
        <taxon>Ascomycota</taxon>
        <taxon>Pezizomycotina</taxon>
        <taxon>Sordariomycetes</taxon>
        <taxon>Hypocreomycetidae</taxon>
        <taxon>Glomerellales</taxon>
        <taxon>Glomerellaceae</taxon>
        <taxon>Colletotrichum</taxon>
    </lineage>
</organism>
<dbReference type="OrthoDB" id="10261433at2759"/>
<gene>
    <name evidence="11" type="ORF">CCHL11_04942</name>
</gene>
<dbReference type="FunFam" id="3.40.640.10:FF:000011">
    <property type="entry name" value="Ornithine aminotransferase"/>
    <property type="match status" value="1"/>
</dbReference>
<comment type="similarity">
    <text evidence="3 8">Belongs to the class-III pyridoxal-phosphate-dependent aminotransferase family.</text>
</comment>
<evidence type="ECO:0000256" key="2">
    <source>
        <dbReference type="ARBA" id="ARBA00004998"/>
    </source>
</evidence>
<comment type="pathway">
    <text evidence="2 9">Amino-acid biosynthesis; L-proline biosynthesis; L-glutamate 5-semialdehyde from L-ornithine: step 1/1.</text>
</comment>
<dbReference type="AlphaFoldDB" id="A0A1Q8S2E5"/>
<dbReference type="EMBL" id="MPGH01000034">
    <property type="protein sequence ID" value="OLN95551.1"/>
    <property type="molecule type" value="Genomic_DNA"/>
</dbReference>
<dbReference type="EC" id="2.6.1.13" evidence="4 9"/>
<dbReference type="GO" id="GO:0005737">
    <property type="term" value="C:cytoplasm"/>
    <property type="evidence" value="ECO:0007669"/>
    <property type="project" value="TreeGrafter"/>
</dbReference>
<evidence type="ECO:0000256" key="1">
    <source>
        <dbReference type="ARBA" id="ARBA00001933"/>
    </source>
</evidence>
<dbReference type="InterPro" id="IPR005814">
    <property type="entry name" value="Aminotrans_3"/>
</dbReference>
<proteinExistence type="inferred from homology"/>
<evidence type="ECO:0000313" key="12">
    <source>
        <dbReference type="Proteomes" id="UP000186583"/>
    </source>
</evidence>
<dbReference type="PANTHER" id="PTHR11986:SF18">
    <property type="entry name" value="ORNITHINE AMINOTRANSFERASE, MITOCHONDRIAL"/>
    <property type="match status" value="1"/>
</dbReference>
<keyword evidence="12" id="KW-1185">Reference proteome</keyword>
<dbReference type="NCBIfam" id="TIGR01885">
    <property type="entry name" value="Orn_aminotrans"/>
    <property type="match status" value="1"/>
</dbReference>
<evidence type="ECO:0000256" key="9">
    <source>
        <dbReference type="RuleBase" id="RU365036"/>
    </source>
</evidence>
<dbReference type="InterPro" id="IPR010164">
    <property type="entry name" value="Orn_aminotrans"/>
</dbReference>
<protein>
    <recommendedName>
        <fullName evidence="4 9">Ornithine aminotransferase</fullName>
        <ecNumber evidence="4 9">2.6.1.13</ecNumber>
    </recommendedName>
</protein>
<evidence type="ECO:0000256" key="6">
    <source>
        <dbReference type="ARBA" id="ARBA00022679"/>
    </source>
</evidence>
<dbReference type="GO" id="GO:0055129">
    <property type="term" value="P:L-proline biosynthetic process"/>
    <property type="evidence" value="ECO:0007669"/>
    <property type="project" value="UniProtKB-UniPathway"/>
</dbReference>
<feature type="region of interest" description="Disordered" evidence="10">
    <location>
        <begin position="1"/>
        <end position="24"/>
    </location>
</feature>
<comment type="catalytic activity">
    <reaction evidence="9">
        <text>a 2-oxocarboxylate + L-ornithine = L-glutamate 5-semialdehyde + an L-alpha-amino acid</text>
        <dbReference type="Rhea" id="RHEA:13877"/>
        <dbReference type="ChEBI" id="CHEBI:35179"/>
        <dbReference type="ChEBI" id="CHEBI:46911"/>
        <dbReference type="ChEBI" id="CHEBI:58066"/>
        <dbReference type="ChEBI" id="CHEBI:59869"/>
        <dbReference type="EC" id="2.6.1.13"/>
    </reaction>
</comment>
<comment type="cofactor">
    <cofactor evidence="1 9">
        <name>pyridoxal 5'-phosphate</name>
        <dbReference type="ChEBI" id="CHEBI:597326"/>
    </cofactor>
</comment>
<dbReference type="GO" id="GO:0004587">
    <property type="term" value="F:ornithine aminotransferase activity"/>
    <property type="evidence" value="ECO:0007669"/>
    <property type="project" value="UniProtKB-EC"/>
</dbReference>
<dbReference type="FunFam" id="3.90.1150.10:FF:000152">
    <property type="entry name" value="Ornithine aminotransferase"/>
    <property type="match status" value="1"/>
</dbReference>
<dbReference type="InterPro" id="IPR050103">
    <property type="entry name" value="Class-III_PLP-dep_AT"/>
</dbReference>
<dbReference type="PROSITE" id="PS00600">
    <property type="entry name" value="AA_TRANSFER_CLASS_3"/>
    <property type="match status" value="1"/>
</dbReference>
<accession>A0A1Q8S2E5</accession>
<dbReference type="GO" id="GO:0042802">
    <property type="term" value="F:identical protein binding"/>
    <property type="evidence" value="ECO:0007669"/>
    <property type="project" value="TreeGrafter"/>
</dbReference>
<dbReference type="Gene3D" id="3.90.1150.10">
    <property type="entry name" value="Aspartate Aminotransferase, domain 1"/>
    <property type="match status" value="1"/>
</dbReference>
<dbReference type="GO" id="GO:0030170">
    <property type="term" value="F:pyridoxal phosphate binding"/>
    <property type="evidence" value="ECO:0007669"/>
    <property type="project" value="InterPro"/>
</dbReference>
<dbReference type="InterPro" id="IPR015424">
    <property type="entry name" value="PyrdxlP-dep_Trfase"/>
</dbReference>
<dbReference type="CDD" id="cd00610">
    <property type="entry name" value="OAT_like"/>
    <property type="match status" value="1"/>
</dbReference>
<sequence length="445" mass="48165">MAPHANGGAPQSNGGADSRYHASSTDSAIKAENDLAAHNYHPLPVVFSRASGVHVWDPEGKQYLDFLSAYSAVNQGHCHPELVKALTEQAGRLTLSSRAFYNDVFPKWAEKVHQVFGYDMVLPMNTGAEAVETAIKIARKWAYKVKGVEQGKALVFSVNDNFHGRTMTAISLSVDPESRDNYGPYVPNIGAINPSTGKPIRYNNVEDIEAVFEAHGKDTAAIIIEPIQGEAGVVVPDDDYLKRVHDLCKKHNVLFICDEIQTGIGRTGRMLCSQWAGIKPDMVTLGKAISGGLYPVSCVLSSKEIMLVVEPGTHGSTYGGNPLGCAVSIRALEIMEEEDLTAKAEKLGNIFRDGIRAFNSPIIETVRGKGLLNAVVINESAASGRTAWDLCLLLKEKGLLAKPTHGNIIRFAPPLVISETELRKALNIIGEALKELPTVEKAAHH</sequence>
<evidence type="ECO:0000256" key="3">
    <source>
        <dbReference type="ARBA" id="ARBA00008954"/>
    </source>
</evidence>
<feature type="compositionally biased region" description="Polar residues" evidence="10">
    <location>
        <begin position="9"/>
        <end position="24"/>
    </location>
</feature>
<dbReference type="InterPro" id="IPR015422">
    <property type="entry name" value="PyrdxlP-dep_Trfase_small"/>
</dbReference>
<evidence type="ECO:0000256" key="5">
    <source>
        <dbReference type="ARBA" id="ARBA00022576"/>
    </source>
</evidence>
<dbReference type="PIRSF" id="PIRSF000521">
    <property type="entry name" value="Transaminase_4ab_Lys_Orn"/>
    <property type="match status" value="1"/>
</dbReference>
<dbReference type="SUPFAM" id="SSF53383">
    <property type="entry name" value="PLP-dependent transferases"/>
    <property type="match status" value="1"/>
</dbReference>
<evidence type="ECO:0000256" key="4">
    <source>
        <dbReference type="ARBA" id="ARBA00012924"/>
    </source>
</evidence>
<keyword evidence="6 9" id="KW-0808">Transferase</keyword>
<dbReference type="GO" id="GO:0010121">
    <property type="term" value="P:L-arginine catabolic process to proline via ornithine"/>
    <property type="evidence" value="ECO:0007669"/>
    <property type="project" value="TreeGrafter"/>
</dbReference>
<dbReference type="PANTHER" id="PTHR11986">
    <property type="entry name" value="AMINOTRANSFERASE CLASS III"/>
    <property type="match status" value="1"/>
</dbReference>
<evidence type="ECO:0000313" key="11">
    <source>
        <dbReference type="EMBL" id="OLN95551.1"/>
    </source>
</evidence>
<dbReference type="InterPro" id="IPR015421">
    <property type="entry name" value="PyrdxlP-dep_Trfase_major"/>
</dbReference>
<dbReference type="STRING" id="708187.A0A1Q8S2E5"/>
<reference evidence="11 12" key="1">
    <citation type="submission" date="2016-11" db="EMBL/GenBank/DDBJ databases">
        <title>Draft Genome Assembly of Colletotrichum chlorophyti a pathogen of herbaceous plants.</title>
        <authorList>
            <person name="Gan P."/>
            <person name="Narusaka M."/>
            <person name="Tsushima A."/>
            <person name="Narusaka Y."/>
            <person name="Takano Y."/>
            <person name="Shirasu K."/>
        </authorList>
    </citation>
    <scope>NUCLEOTIDE SEQUENCE [LARGE SCALE GENOMIC DNA]</scope>
    <source>
        <strain evidence="11 12">NTL11</strain>
    </source>
</reference>